<dbReference type="InterPro" id="IPR028939">
    <property type="entry name" value="P5C_Rdtase_cat_N"/>
</dbReference>
<comment type="pathway">
    <text evidence="2">Amino-acid biosynthesis; L-proline biosynthesis; L-proline from L-glutamate 5-semialdehyde: step 1/1.</text>
</comment>
<comment type="similarity">
    <text evidence="1 2">Belongs to the pyrroline-5-carboxylate reductase family.</text>
</comment>
<dbReference type="InterPro" id="IPR029036">
    <property type="entry name" value="P5CR_dimer"/>
</dbReference>
<evidence type="ECO:0000313" key="5">
    <source>
        <dbReference type="EMBL" id="MFD1177732.1"/>
    </source>
</evidence>
<proteinExistence type="inferred from homology"/>
<dbReference type="Gene3D" id="3.40.50.720">
    <property type="entry name" value="NAD(P)-binding Rossmann-like Domain"/>
    <property type="match status" value="1"/>
</dbReference>
<sequence length="280" mass="30214">MRVAFIGTGSMGSLLIEAFLRSGALLPQSICASNRSQSKTKLLAQRHPGLHVVRSNVEAVQGSKIIFLCVKPLDFSKVIAEITDALDEKQIIVSITSPVEVGILEQLTPAKVAKIVPSITHSVHSGSSLCIYGKRIRPEDRLLLEQLMSSISTPFTLKETETRIASDIASCGPAFMAYMLQLWAESAEELTGISREDALKLGSQMLLGTGKLLTEGGFTTNQLIDRVSVPGGVTAQGLAVLESGLRGVFDRLIEATHRKYDEDLSKLHTLFGPLSSTKNP</sequence>
<comment type="catalytic activity">
    <reaction evidence="2">
        <text>L-proline + NAD(+) = (S)-1-pyrroline-5-carboxylate + NADH + 2 H(+)</text>
        <dbReference type="Rhea" id="RHEA:14105"/>
        <dbReference type="ChEBI" id="CHEBI:15378"/>
        <dbReference type="ChEBI" id="CHEBI:17388"/>
        <dbReference type="ChEBI" id="CHEBI:57540"/>
        <dbReference type="ChEBI" id="CHEBI:57945"/>
        <dbReference type="ChEBI" id="CHEBI:60039"/>
        <dbReference type="EC" id="1.5.1.2"/>
    </reaction>
</comment>
<accession>A0ABW3S0F4</accession>
<comment type="subcellular location">
    <subcellularLocation>
        <location evidence="2">Cytoplasm</location>
    </subcellularLocation>
</comment>
<dbReference type="RefSeq" id="WP_379320179.1">
    <property type="nucleotide sequence ID" value="NZ_JBHTLM010000011.1"/>
</dbReference>
<comment type="catalytic activity">
    <reaction evidence="2">
        <text>L-proline + NADP(+) = (S)-1-pyrroline-5-carboxylate + NADPH + 2 H(+)</text>
        <dbReference type="Rhea" id="RHEA:14109"/>
        <dbReference type="ChEBI" id="CHEBI:15378"/>
        <dbReference type="ChEBI" id="CHEBI:17388"/>
        <dbReference type="ChEBI" id="CHEBI:57783"/>
        <dbReference type="ChEBI" id="CHEBI:58349"/>
        <dbReference type="ChEBI" id="CHEBI:60039"/>
        <dbReference type="EC" id="1.5.1.2"/>
    </reaction>
</comment>
<dbReference type="SUPFAM" id="SSF48179">
    <property type="entry name" value="6-phosphogluconate dehydrogenase C-terminal domain-like"/>
    <property type="match status" value="1"/>
</dbReference>
<dbReference type="Proteomes" id="UP001597262">
    <property type="component" value="Unassembled WGS sequence"/>
</dbReference>
<reference evidence="6" key="1">
    <citation type="journal article" date="2019" name="Int. J. Syst. Evol. Microbiol.">
        <title>The Global Catalogue of Microorganisms (GCM) 10K type strain sequencing project: providing services to taxonomists for standard genome sequencing and annotation.</title>
        <authorList>
            <consortium name="The Broad Institute Genomics Platform"/>
            <consortium name="The Broad Institute Genome Sequencing Center for Infectious Disease"/>
            <person name="Wu L."/>
            <person name="Ma J."/>
        </authorList>
    </citation>
    <scope>NUCLEOTIDE SEQUENCE [LARGE SCALE GENOMIC DNA]</scope>
    <source>
        <strain evidence="6">CCUG 59189</strain>
    </source>
</reference>
<comment type="function">
    <text evidence="2">Catalyzes the reduction of 1-pyrroline-5-carboxylate (PCA) to L-proline.</text>
</comment>
<keyword evidence="2" id="KW-0560">Oxidoreductase</keyword>
<dbReference type="Pfam" id="PF03807">
    <property type="entry name" value="F420_oxidored"/>
    <property type="match status" value="1"/>
</dbReference>
<keyword evidence="2" id="KW-0521">NADP</keyword>
<dbReference type="Pfam" id="PF14748">
    <property type="entry name" value="P5CR_dimer"/>
    <property type="match status" value="1"/>
</dbReference>
<dbReference type="Gene3D" id="1.10.3730.10">
    <property type="entry name" value="ProC C-terminal domain-like"/>
    <property type="match status" value="1"/>
</dbReference>
<dbReference type="InterPro" id="IPR036291">
    <property type="entry name" value="NAD(P)-bd_dom_sf"/>
</dbReference>
<evidence type="ECO:0000256" key="2">
    <source>
        <dbReference type="HAMAP-Rule" id="MF_01925"/>
    </source>
</evidence>
<dbReference type="EC" id="1.5.1.2" evidence="2"/>
<evidence type="ECO:0000313" key="6">
    <source>
        <dbReference type="Proteomes" id="UP001597262"/>
    </source>
</evidence>
<feature type="domain" description="Pyrroline-5-carboxylate reductase catalytic N-terminal" evidence="3">
    <location>
        <begin position="2"/>
        <end position="97"/>
    </location>
</feature>
<dbReference type="InterPro" id="IPR000304">
    <property type="entry name" value="Pyrroline-COOH_reductase"/>
</dbReference>
<organism evidence="5 6">
    <name type="scientific">Paenibacillus puldeungensis</name>
    <dbReference type="NCBI Taxonomy" id="696536"/>
    <lineage>
        <taxon>Bacteria</taxon>
        <taxon>Bacillati</taxon>
        <taxon>Bacillota</taxon>
        <taxon>Bacilli</taxon>
        <taxon>Bacillales</taxon>
        <taxon>Paenibacillaceae</taxon>
        <taxon>Paenibacillus</taxon>
    </lineage>
</organism>
<keyword evidence="2" id="KW-0028">Amino-acid biosynthesis</keyword>
<dbReference type="PANTHER" id="PTHR11645">
    <property type="entry name" value="PYRROLINE-5-CARBOXYLATE REDUCTASE"/>
    <property type="match status" value="1"/>
</dbReference>
<feature type="domain" description="Pyrroline-5-carboxylate reductase dimerisation" evidence="4">
    <location>
        <begin position="159"/>
        <end position="262"/>
    </location>
</feature>
<dbReference type="InterPro" id="IPR008927">
    <property type="entry name" value="6-PGluconate_DH-like_C_sf"/>
</dbReference>
<dbReference type="HAMAP" id="MF_01925">
    <property type="entry name" value="P5C_reductase"/>
    <property type="match status" value="1"/>
</dbReference>
<name>A0ABW3S0F4_9BACL</name>
<dbReference type="NCBIfam" id="NF005814">
    <property type="entry name" value="PRK07680.1"/>
    <property type="match status" value="1"/>
</dbReference>
<keyword evidence="2" id="KW-0641">Proline biosynthesis</keyword>
<dbReference type="EMBL" id="JBHTLM010000011">
    <property type="protein sequence ID" value="MFD1177732.1"/>
    <property type="molecule type" value="Genomic_DNA"/>
</dbReference>
<evidence type="ECO:0000259" key="3">
    <source>
        <dbReference type="Pfam" id="PF03807"/>
    </source>
</evidence>
<dbReference type="SUPFAM" id="SSF51735">
    <property type="entry name" value="NAD(P)-binding Rossmann-fold domains"/>
    <property type="match status" value="1"/>
</dbReference>
<evidence type="ECO:0000259" key="4">
    <source>
        <dbReference type="Pfam" id="PF14748"/>
    </source>
</evidence>
<dbReference type="PIRSF" id="PIRSF000193">
    <property type="entry name" value="Pyrrol-5-carb_rd"/>
    <property type="match status" value="1"/>
</dbReference>
<protein>
    <recommendedName>
        <fullName evidence="2">Pyrroline-5-carboxylate reductase</fullName>
        <shortName evidence="2">P5C reductase</shortName>
        <shortName evidence="2">P5CR</shortName>
        <ecNumber evidence="2">1.5.1.2</ecNumber>
    </recommendedName>
    <alternativeName>
        <fullName evidence="2">PCA reductase</fullName>
    </alternativeName>
</protein>
<gene>
    <name evidence="5" type="primary">comER</name>
    <name evidence="2" type="synonym">proC</name>
    <name evidence="5" type="ORF">ACFQ3W_15685</name>
</gene>
<evidence type="ECO:0000256" key="1">
    <source>
        <dbReference type="ARBA" id="ARBA00005525"/>
    </source>
</evidence>
<comment type="caution">
    <text evidence="5">The sequence shown here is derived from an EMBL/GenBank/DDBJ whole genome shotgun (WGS) entry which is preliminary data.</text>
</comment>
<keyword evidence="6" id="KW-1185">Reference proteome</keyword>
<keyword evidence="2" id="KW-0963">Cytoplasm</keyword>
<dbReference type="PANTHER" id="PTHR11645:SF51">
    <property type="entry name" value="COME OPERON PROTEIN 4"/>
    <property type="match status" value="1"/>
</dbReference>